<dbReference type="RefSeq" id="WP_072723011.1">
    <property type="nucleotide sequence ID" value="NZ_FQXH01000005.1"/>
</dbReference>
<evidence type="ECO:0000256" key="7">
    <source>
        <dbReference type="PROSITE-ProRule" id="PRU00473"/>
    </source>
</evidence>
<dbReference type="PROSITE" id="PS51123">
    <property type="entry name" value="OMPA_2"/>
    <property type="match status" value="1"/>
</dbReference>
<feature type="domain" description="OmpA-like" evidence="8">
    <location>
        <begin position="117"/>
        <end position="242"/>
    </location>
</feature>
<organism evidence="9 10">
    <name type="scientific">Tepidibacter thalassicus DSM 15285</name>
    <dbReference type="NCBI Taxonomy" id="1123350"/>
    <lineage>
        <taxon>Bacteria</taxon>
        <taxon>Bacillati</taxon>
        <taxon>Bacillota</taxon>
        <taxon>Clostridia</taxon>
        <taxon>Peptostreptococcales</taxon>
        <taxon>Peptostreptococcaceae</taxon>
        <taxon>Tepidibacter</taxon>
    </lineage>
</organism>
<evidence type="ECO:0000256" key="4">
    <source>
        <dbReference type="ARBA" id="ARBA00022692"/>
    </source>
</evidence>
<dbReference type="InterPro" id="IPR050330">
    <property type="entry name" value="Bact_OuterMem_StrucFunc"/>
</dbReference>
<keyword evidence="3" id="KW-1003">Cell membrane</keyword>
<evidence type="ECO:0000313" key="9">
    <source>
        <dbReference type="EMBL" id="SHG92766.1"/>
    </source>
</evidence>
<evidence type="ECO:0000259" key="8">
    <source>
        <dbReference type="PROSITE" id="PS51123"/>
    </source>
</evidence>
<dbReference type="Gene3D" id="3.30.1330.60">
    <property type="entry name" value="OmpA-like domain"/>
    <property type="match status" value="1"/>
</dbReference>
<dbReference type="CDD" id="cd07185">
    <property type="entry name" value="OmpA_C-like"/>
    <property type="match status" value="1"/>
</dbReference>
<dbReference type="SUPFAM" id="SSF103088">
    <property type="entry name" value="OmpA-like"/>
    <property type="match status" value="1"/>
</dbReference>
<dbReference type="Pfam" id="PF00691">
    <property type="entry name" value="OmpA"/>
    <property type="match status" value="1"/>
</dbReference>
<dbReference type="GO" id="GO:0005886">
    <property type="term" value="C:plasma membrane"/>
    <property type="evidence" value="ECO:0007669"/>
    <property type="project" value="UniProtKB-SubCell"/>
</dbReference>
<keyword evidence="6 7" id="KW-0472">Membrane</keyword>
<dbReference type="InterPro" id="IPR025713">
    <property type="entry name" value="MotB-like_N_dom"/>
</dbReference>
<evidence type="ECO:0000256" key="5">
    <source>
        <dbReference type="ARBA" id="ARBA00022989"/>
    </source>
</evidence>
<keyword evidence="10" id="KW-1185">Reference proteome</keyword>
<dbReference type="OrthoDB" id="9815217at2"/>
<protein>
    <submittedName>
        <fullName evidence="9">Chemotaxis protein MotB</fullName>
    </submittedName>
</protein>
<evidence type="ECO:0000256" key="3">
    <source>
        <dbReference type="ARBA" id="ARBA00022475"/>
    </source>
</evidence>
<dbReference type="InterPro" id="IPR036737">
    <property type="entry name" value="OmpA-like_sf"/>
</dbReference>
<keyword evidence="4" id="KW-0812">Transmembrane</keyword>
<reference evidence="10" key="1">
    <citation type="submission" date="2016-11" db="EMBL/GenBank/DDBJ databases">
        <authorList>
            <person name="Varghese N."/>
            <person name="Submissions S."/>
        </authorList>
    </citation>
    <scope>NUCLEOTIDE SEQUENCE [LARGE SCALE GENOMIC DNA]</scope>
    <source>
        <strain evidence="10">DSM 15285</strain>
    </source>
</reference>
<dbReference type="Pfam" id="PF13677">
    <property type="entry name" value="MotB_plug"/>
    <property type="match status" value="1"/>
</dbReference>
<dbReference type="PANTHER" id="PTHR30329:SF21">
    <property type="entry name" value="LIPOPROTEIN YIAD-RELATED"/>
    <property type="match status" value="1"/>
</dbReference>
<evidence type="ECO:0000313" key="10">
    <source>
        <dbReference type="Proteomes" id="UP000242520"/>
    </source>
</evidence>
<dbReference type="PANTHER" id="PTHR30329">
    <property type="entry name" value="STATOR ELEMENT OF FLAGELLAR MOTOR COMPLEX"/>
    <property type="match status" value="1"/>
</dbReference>
<accession>A0A1M5NT76</accession>
<evidence type="ECO:0000256" key="6">
    <source>
        <dbReference type="ARBA" id="ARBA00023136"/>
    </source>
</evidence>
<comment type="similarity">
    <text evidence="2">Belongs to the MotB family.</text>
</comment>
<evidence type="ECO:0000256" key="2">
    <source>
        <dbReference type="ARBA" id="ARBA00008914"/>
    </source>
</evidence>
<gene>
    <name evidence="9" type="ORF">SAMN02744040_00210</name>
</gene>
<name>A0A1M5NT76_9FIRM</name>
<dbReference type="STRING" id="1123350.SAMN02744040_00210"/>
<proteinExistence type="inferred from homology"/>
<comment type="subcellular location">
    <subcellularLocation>
        <location evidence="1">Cell membrane</location>
        <topology evidence="1">Single-pass membrane protein</topology>
    </subcellularLocation>
</comment>
<keyword evidence="5" id="KW-1133">Transmembrane helix</keyword>
<dbReference type="InterPro" id="IPR006665">
    <property type="entry name" value="OmpA-like"/>
</dbReference>
<sequence>MAKKKKEEEVKQGAPEWMGTYGDMVTLLLCFFVLLFSMSSVDAQKFQAIIQSFNGSLGMLSGGTTIVDKEYIGKGLNDDKSIDQKQETENFNNLEKQIKEYLKNNGLDKDVFVMNESAGLLLRFQDNVLFDSGKADLKLKSKEILRYISTFLNKNEFKNKFIRIEGHTDNDPIRYNHKYPTNWELSVARASNVVRFLVENTGIDPKRISASGYSEYHPVAPNNSPENKAKNRRVDILILKNQFIKDEPIRLED</sequence>
<dbReference type="Proteomes" id="UP000242520">
    <property type="component" value="Unassembled WGS sequence"/>
</dbReference>
<dbReference type="AlphaFoldDB" id="A0A1M5NT76"/>
<evidence type="ECO:0000256" key="1">
    <source>
        <dbReference type="ARBA" id="ARBA00004162"/>
    </source>
</evidence>
<dbReference type="EMBL" id="FQXH01000005">
    <property type="protein sequence ID" value="SHG92766.1"/>
    <property type="molecule type" value="Genomic_DNA"/>
</dbReference>